<feature type="region of interest" description="Disordered" evidence="1">
    <location>
        <begin position="186"/>
        <end position="245"/>
    </location>
</feature>
<evidence type="ECO:0000313" key="3">
    <source>
        <dbReference type="EMBL" id="KAF9948192.1"/>
    </source>
</evidence>
<dbReference type="Gene3D" id="4.10.60.10">
    <property type="entry name" value="Zinc finger, CCHC-type"/>
    <property type="match status" value="1"/>
</dbReference>
<dbReference type="Proteomes" id="UP000738359">
    <property type="component" value="Unassembled WGS sequence"/>
</dbReference>
<accession>A0A9P6IUV1</accession>
<sequence>MATPLVPESFLKSFRPDSFDGRHRDTRAEEWLIRFERYCRAAGIPENGQERIACSGLLMVDSASRWYEQLGPIVGTVVNGRNLSPYQVFKRKFRQRFVNTNDAEDELCDLRQKRSVSEYVTLFKTYRSRTTHFSDRDAVRFFRGGLKPDIRQLVDNHPEIADDDINGLISLAERLDKMSKPERQFNRAFRPSHRPPSQHRHQDTYDNYPQPMELDSAQSHPNAQSKFHQPQARRPRPKSKEEIKKSDLENGRCFYCHEPGHIIDVCPIRTKKSSNSKAH</sequence>
<proteinExistence type="predicted"/>
<gene>
    <name evidence="3" type="ORF">BGZ70_002321</name>
</gene>
<dbReference type="GO" id="GO:0003676">
    <property type="term" value="F:nucleic acid binding"/>
    <property type="evidence" value="ECO:0007669"/>
    <property type="project" value="InterPro"/>
</dbReference>
<dbReference type="Pfam" id="PF03732">
    <property type="entry name" value="Retrotrans_gag"/>
    <property type="match status" value="1"/>
</dbReference>
<organism evidence="3 4">
    <name type="scientific">Mortierella alpina</name>
    <name type="common">Oleaginous fungus</name>
    <name type="synonym">Mortierella renispora</name>
    <dbReference type="NCBI Taxonomy" id="64518"/>
    <lineage>
        <taxon>Eukaryota</taxon>
        <taxon>Fungi</taxon>
        <taxon>Fungi incertae sedis</taxon>
        <taxon>Mucoromycota</taxon>
        <taxon>Mortierellomycotina</taxon>
        <taxon>Mortierellomycetes</taxon>
        <taxon>Mortierellales</taxon>
        <taxon>Mortierellaceae</taxon>
        <taxon>Mortierella</taxon>
    </lineage>
</organism>
<dbReference type="InterPro" id="IPR005162">
    <property type="entry name" value="Retrotrans_gag_dom"/>
</dbReference>
<name>A0A9P6IUV1_MORAP</name>
<feature type="domain" description="Retrotransposon gag" evidence="2">
    <location>
        <begin position="61"/>
        <end position="148"/>
    </location>
</feature>
<feature type="compositionally biased region" description="Polar residues" evidence="1">
    <location>
        <begin position="216"/>
        <end position="228"/>
    </location>
</feature>
<dbReference type="PANTHER" id="PTHR33223:SF6">
    <property type="entry name" value="CCHC-TYPE DOMAIN-CONTAINING PROTEIN"/>
    <property type="match status" value="1"/>
</dbReference>
<evidence type="ECO:0000259" key="2">
    <source>
        <dbReference type="Pfam" id="PF03732"/>
    </source>
</evidence>
<dbReference type="AlphaFoldDB" id="A0A9P6IUV1"/>
<evidence type="ECO:0000313" key="4">
    <source>
        <dbReference type="Proteomes" id="UP000738359"/>
    </source>
</evidence>
<dbReference type="InterPro" id="IPR036875">
    <property type="entry name" value="Znf_CCHC_sf"/>
</dbReference>
<comment type="caution">
    <text evidence="3">The sequence shown here is derived from an EMBL/GenBank/DDBJ whole genome shotgun (WGS) entry which is preliminary data.</text>
</comment>
<reference evidence="3" key="1">
    <citation type="journal article" date="2020" name="Fungal Divers.">
        <title>Resolving the Mortierellaceae phylogeny through synthesis of multi-gene phylogenetics and phylogenomics.</title>
        <authorList>
            <person name="Vandepol N."/>
            <person name="Liber J."/>
            <person name="Desiro A."/>
            <person name="Na H."/>
            <person name="Kennedy M."/>
            <person name="Barry K."/>
            <person name="Grigoriev I.V."/>
            <person name="Miller A.N."/>
            <person name="O'Donnell K."/>
            <person name="Stajich J.E."/>
            <person name="Bonito G."/>
        </authorList>
    </citation>
    <scope>NUCLEOTIDE SEQUENCE</scope>
    <source>
        <strain evidence="3">CK1249</strain>
    </source>
</reference>
<dbReference type="SUPFAM" id="SSF57756">
    <property type="entry name" value="Retrovirus zinc finger-like domains"/>
    <property type="match status" value="1"/>
</dbReference>
<dbReference type="PANTHER" id="PTHR33223">
    <property type="entry name" value="CCHC-TYPE DOMAIN-CONTAINING PROTEIN"/>
    <property type="match status" value="1"/>
</dbReference>
<protein>
    <recommendedName>
        <fullName evidence="2">Retrotransposon gag domain-containing protein</fullName>
    </recommendedName>
</protein>
<evidence type="ECO:0000256" key="1">
    <source>
        <dbReference type="SAM" id="MobiDB-lite"/>
    </source>
</evidence>
<dbReference type="GO" id="GO:0008270">
    <property type="term" value="F:zinc ion binding"/>
    <property type="evidence" value="ECO:0007669"/>
    <property type="project" value="InterPro"/>
</dbReference>
<keyword evidence="4" id="KW-1185">Reference proteome</keyword>
<dbReference type="EMBL" id="JAAAHY010001558">
    <property type="protein sequence ID" value="KAF9948192.1"/>
    <property type="molecule type" value="Genomic_DNA"/>
</dbReference>
<feature type="compositionally biased region" description="Basic residues" evidence="1">
    <location>
        <begin position="190"/>
        <end position="199"/>
    </location>
</feature>
<dbReference type="OrthoDB" id="2380348at2759"/>